<evidence type="ECO:0000256" key="6">
    <source>
        <dbReference type="ARBA" id="ARBA00022703"/>
    </source>
</evidence>
<evidence type="ECO:0000313" key="19">
    <source>
        <dbReference type="Proteomes" id="UP000017836"/>
    </source>
</evidence>
<keyword evidence="9" id="KW-0498">Mitosis</keyword>
<dbReference type="OrthoDB" id="538811at2759"/>
<evidence type="ECO:0000256" key="8">
    <source>
        <dbReference type="ARBA" id="ARBA00022763"/>
    </source>
</evidence>
<dbReference type="GO" id="GO:0070552">
    <property type="term" value="C:BRISC complex"/>
    <property type="evidence" value="ECO:0007669"/>
    <property type="project" value="InterPro"/>
</dbReference>
<dbReference type="CDD" id="cd23666">
    <property type="entry name" value="BRE-like_plant"/>
    <property type="match status" value="1"/>
</dbReference>
<dbReference type="KEGG" id="atr:18441679"/>
<keyword evidence="7" id="KW-0677">Repeat</keyword>
<evidence type="ECO:0000256" key="4">
    <source>
        <dbReference type="ARBA" id="ARBA00022490"/>
    </source>
</evidence>
<evidence type="ECO:0000256" key="2">
    <source>
        <dbReference type="ARBA" id="ARBA00004496"/>
    </source>
</evidence>
<evidence type="ECO:0000256" key="16">
    <source>
        <dbReference type="ARBA" id="ARBA00032491"/>
    </source>
</evidence>
<gene>
    <name evidence="18" type="ORF">AMTR_s00041p00194980</name>
</gene>
<dbReference type="eggNOG" id="ENOG502QUU0">
    <property type="taxonomic scope" value="Eukaryota"/>
</dbReference>
<keyword evidence="10" id="KW-0833">Ubl conjugation pathway</keyword>
<evidence type="ECO:0000256" key="11">
    <source>
        <dbReference type="ARBA" id="ARBA00022853"/>
    </source>
</evidence>
<reference evidence="19" key="1">
    <citation type="journal article" date="2013" name="Science">
        <title>The Amborella genome and the evolution of flowering plants.</title>
        <authorList>
            <consortium name="Amborella Genome Project"/>
        </authorList>
    </citation>
    <scope>NUCLEOTIDE SEQUENCE [LARGE SCALE GENOMIC DNA]</scope>
</reference>
<dbReference type="Gramene" id="ERN13434">
    <property type="protein sequence ID" value="ERN13434"/>
    <property type="gene ID" value="AMTR_s00041p00194980"/>
</dbReference>
<keyword evidence="12" id="KW-0234">DNA repair</keyword>
<evidence type="ECO:0000313" key="18">
    <source>
        <dbReference type="EMBL" id="ERN13434.1"/>
    </source>
</evidence>
<dbReference type="InterPro" id="IPR010358">
    <property type="entry name" value="BRE"/>
</dbReference>
<dbReference type="Pfam" id="PF06113">
    <property type="entry name" value="BRE"/>
    <property type="match status" value="1"/>
</dbReference>
<dbReference type="STRING" id="13333.W1PZ67"/>
<keyword evidence="5" id="KW-0132">Cell division</keyword>
<evidence type="ECO:0000256" key="1">
    <source>
        <dbReference type="ARBA" id="ARBA00004123"/>
    </source>
</evidence>
<dbReference type="HOGENOM" id="CLU_057019_0_0_1"/>
<evidence type="ECO:0000256" key="7">
    <source>
        <dbReference type="ARBA" id="ARBA00022737"/>
    </source>
</evidence>
<keyword evidence="8" id="KW-0227">DNA damage</keyword>
<evidence type="ECO:0000256" key="14">
    <source>
        <dbReference type="ARBA" id="ARBA00023306"/>
    </source>
</evidence>
<name>W1PZ67_AMBTC</name>
<keyword evidence="11" id="KW-0156">Chromatin regulator</keyword>
<protein>
    <recommendedName>
        <fullName evidence="3">BRISC and BRCA1-A complex member 2</fullName>
    </recommendedName>
    <alternativeName>
        <fullName evidence="16">BRCA1-A complex subunit BRE</fullName>
    </alternativeName>
    <alternativeName>
        <fullName evidence="17">BRCA1/BRCA2-containing complex subunit 45</fullName>
    </alternativeName>
</protein>
<comment type="similarity">
    <text evidence="15">Belongs to the BABAM2 family.</text>
</comment>
<evidence type="ECO:0000256" key="5">
    <source>
        <dbReference type="ARBA" id="ARBA00022618"/>
    </source>
</evidence>
<dbReference type="GO" id="GO:0051301">
    <property type="term" value="P:cell division"/>
    <property type="evidence" value="ECO:0007669"/>
    <property type="project" value="UniProtKB-KW"/>
</dbReference>
<evidence type="ECO:0000256" key="13">
    <source>
        <dbReference type="ARBA" id="ARBA00023242"/>
    </source>
</evidence>
<dbReference type="GO" id="GO:0070531">
    <property type="term" value="C:BRCA1-A complex"/>
    <property type="evidence" value="ECO:0000318"/>
    <property type="project" value="GO_Central"/>
</dbReference>
<dbReference type="GO" id="GO:0006302">
    <property type="term" value="P:double-strand break repair"/>
    <property type="evidence" value="ECO:0000318"/>
    <property type="project" value="GO_Central"/>
</dbReference>
<evidence type="ECO:0000256" key="9">
    <source>
        <dbReference type="ARBA" id="ARBA00022776"/>
    </source>
</evidence>
<dbReference type="Proteomes" id="UP000017836">
    <property type="component" value="Unassembled WGS sequence"/>
</dbReference>
<dbReference type="PANTHER" id="PTHR15189">
    <property type="entry name" value="BRISC AND BRCA1-A COMPLEX MEMBER 2"/>
    <property type="match status" value="1"/>
</dbReference>
<organism evidence="18 19">
    <name type="scientific">Amborella trichopoda</name>
    <dbReference type="NCBI Taxonomy" id="13333"/>
    <lineage>
        <taxon>Eukaryota</taxon>
        <taxon>Viridiplantae</taxon>
        <taxon>Streptophyta</taxon>
        <taxon>Embryophyta</taxon>
        <taxon>Tracheophyta</taxon>
        <taxon>Spermatophyta</taxon>
        <taxon>Magnoliopsida</taxon>
        <taxon>Amborellales</taxon>
        <taxon>Amborellaceae</taxon>
        <taxon>Amborella</taxon>
    </lineage>
</organism>
<evidence type="ECO:0000256" key="12">
    <source>
        <dbReference type="ARBA" id="ARBA00023204"/>
    </source>
</evidence>
<dbReference type="AlphaFoldDB" id="W1PZ67"/>
<sequence>MSMEVASNTAPPQLAPLIAAQLNYLLIHSPLTLKVDQVWSGCKQPIFSDRFTLLVPYCLDYTRWDIIYNAVYPLAPPDVIFAPEDENFHPLSYVTEGQSDNNTTISSLLDWNIKDPSRLLSLVHGLRDLYVAYQRKRVGEIDDARLKFELSTLISREGIEVCLISESDKPEEVKFAVPLLDMDLNKLVHGCTWKHQQKIYVQVVFLVSKKYSSVPSAPHIKLVASSELKSLFSIEDIKLPVWLDGMCMAEYLPMLEENLKLQIMEAVASLNARRRFIEALALLFGRPLEADPIFCRRVTMLASSGVFTFLVHFYLSTQFPKQQPVLILQSSQHFDSMGIPIKSPPISDCPWSPRWDASQMVERIFEFMVEESANFKKYCSESILSQH</sequence>
<keyword evidence="19" id="KW-1185">Reference proteome</keyword>
<dbReference type="GO" id="GO:0006325">
    <property type="term" value="P:chromatin organization"/>
    <property type="evidence" value="ECO:0007669"/>
    <property type="project" value="UniProtKB-KW"/>
</dbReference>
<keyword evidence="6" id="KW-0053">Apoptosis</keyword>
<evidence type="ECO:0000256" key="10">
    <source>
        <dbReference type="ARBA" id="ARBA00022786"/>
    </source>
</evidence>
<accession>W1PZ67</accession>
<evidence type="ECO:0000256" key="15">
    <source>
        <dbReference type="ARBA" id="ARBA00025766"/>
    </source>
</evidence>
<evidence type="ECO:0000256" key="17">
    <source>
        <dbReference type="ARBA" id="ARBA00032630"/>
    </source>
</evidence>
<evidence type="ECO:0000256" key="3">
    <source>
        <dbReference type="ARBA" id="ARBA00019438"/>
    </source>
</evidence>
<keyword evidence="14" id="KW-0131">Cell cycle</keyword>
<dbReference type="GO" id="GO:0005737">
    <property type="term" value="C:cytoplasm"/>
    <property type="evidence" value="ECO:0007669"/>
    <property type="project" value="UniProtKB-SubCell"/>
</dbReference>
<keyword evidence="13" id="KW-0539">Nucleus</keyword>
<comment type="subcellular location">
    <subcellularLocation>
        <location evidence="2">Cytoplasm</location>
    </subcellularLocation>
    <subcellularLocation>
        <location evidence="1">Nucleus</location>
    </subcellularLocation>
</comment>
<dbReference type="OMA" id="AGSTWRH"/>
<dbReference type="PANTHER" id="PTHR15189:SF7">
    <property type="entry name" value="BRISC AND BRCA1-A COMPLEX MEMBER 2"/>
    <property type="match status" value="1"/>
</dbReference>
<proteinExistence type="inferred from homology"/>
<keyword evidence="4" id="KW-0963">Cytoplasm</keyword>
<dbReference type="EMBL" id="KI392588">
    <property type="protein sequence ID" value="ERN13434.1"/>
    <property type="molecule type" value="Genomic_DNA"/>
</dbReference>